<accession>A0A427A6N4</accession>
<keyword evidence="2" id="KW-0472">Membrane</keyword>
<protein>
    <submittedName>
        <fullName evidence="3">Uncharacterized protein</fullName>
    </submittedName>
</protein>
<dbReference type="Proteomes" id="UP000287651">
    <property type="component" value="Unassembled WGS sequence"/>
</dbReference>
<comment type="caution">
    <text evidence="3">The sequence shown here is derived from an EMBL/GenBank/DDBJ whole genome shotgun (WGS) entry which is preliminary data.</text>
</comment>
<feature type="region of interest" description="Disordered" evidence="1">
    <location>
        <begin position="42"/>
        <end position="64"/>
    </location>
</feature>
<gene>
    <name evidence="3" type="ORF">B296_00035033</name>
</gene>
<dbReference type="AlphaFoldDB" id="A0A427A6N4"/>
<reference evidence="3 4" key="1">
    <citation type="journal article" date="2014" name="Agronomy (Basel)">
        <title>A Draft Genome Sequence for Ensete ventricosum, the Drought-Tolerant Tree Against Hunger.</title>
        <authorList>
            <person name="Harrison J."/>
            <person name="Moore K.A."/>
            <person name="Paszkiewicz K."/>
            <person name="Jones T."/>
            <person name="Grant M."/>
            <person name="Ambacheew D."/>
            <person name="Muzemil S."/>
            <person name="Studholme D.J."/>
        </authorList>
    </citation>
    <scope>NUCLEOTIDE SEQUENCE [LARGE SCALE GENOMIC DNA]</scope>
</reference>
<dbReference type="EMBL" id="AMZH03003583">
    <property type="protein sequence ID" value="RRT71853.1"/>
    <property type="molecule type" value="Genomic_DNA"/>
</dbReference>
<name>A0A427A6N4_ENSVE</name>
<proteinExistence type="predicted"/>
<evidence type="ECO:0000256" key="2">
    <source>
        <dbReference type="SAM" id="Phobius"/>
    </source>
</evidence>
<evidence type="ECO:0000313" key="3">
    <source>
        <dbReference type="EMBL" id="RRT71853.1"/>
    </source>
</evidence>
<evidence type="ECO:0000256" key="1">
    <source>
        <dbReference type="SAM" id="MobiDB-lite"/>
    </source>
</evidence>
<dbReference type="Gene3D" id="2.60.120.10">
    <property type="entry name" value="Jelly Rolls"/>
    <property type="match status" value="1"/>
</dbReference>
<sequence>MASINSSLLRVRSPPSPTKRAIFFFACYLIIFALWSSSSFDDLDSKAKASSSNQKKMGDYETPRIEKPRQVVKKVLARSQPEGVGATCLRLPDSQITLTEGAFTHQDFAGHKGTIRAGDLQVISRADQF</sequence>
<evidence type="ECO:0000313" key="4">
    <source>
        <dbReference type="Proteomes" id="UP000287651"/>
    </source>
</evidence>
<dbReference type="InterPro" id="IPR014710">
    <property type="entry name" value="RmlC-like_jellyroll"/>
</dbReference>
<organism evidence="3 4">
    <name type="scientific">Ensete ventricosum</name>
    <name type="common">Abyssinian banana</name>
    <name type="synonym">Musa ensete</name>
    <dbReference type="NCBI Taxonomy" id="4639"/>
    <lineage>
        <taxon>Eukaryota</taxon>
        <taxon>Viridiplantae</taxon>
        <taxon>Streptophyta</taxon>
        <taxon>Embryophyta</taxon>
        <taxon>Tracheophyta</taxon>
        <taxon>Spermatophyta</taxon>
        <taxon>Magnoliopsida</taxon>
        <taxon>Liliopsida</taxon>
        <taxon>Zingiberales</taxon>
        <taxon>Musaceae</taxon>
        <taxon>Ensete</taxon>
    </lineage>
</organism>
<keyword evidence="2" id="KW-0812">Transmembrane</keyword>
<keyword evidence="2" id="KW-1133">Transmembrane helix</keyword>
<feature type="transmembrane region" description="Helical" evidence="2">
    <location>
        <begin position="21"/>
        <end position="40"/>
    </location>
</feature>